<gene>
    <name evidence="1" type="ORF">CBA19CS22_37705</name>
</gene>
<dbReference type="EMBL" id="BPUR01000041">
    <property type="protein sequence ID" value="GJH22405.1"/>
    <property type="molecule type" value="Genomic_DNA"/>
</dbReference>
<evidence type="ECO:0000313" key="2">
    <source>
        <dbReference type="Proteomes" id="UP001055013"/>
    </source>
</evidence>
<dbReference type="Proteomes" id="UP001055013">
    <property type="component" value="Unassembled WGS sequence"/>
</dbReference>
<comment type="caution">
    <text evidence="1">The sequence shown here is derived from an EMBL/GenBank/DDBJ whole genome shotgun (WGS) entry which is preliminary data.</text>
</comment>
<keyword evidence="2" id="KW-1185">Reference proteome</keyword>
<sequence length="192" mass="20593">MRISKLLSFLLGFSATFRLGVDGDDAGGNADPKPAPKESFSREYVSELREENKSWRLKISERDTELSTLKAKVAELESGSKDALTKAEQAANDRVLRAELKAVAAKHGAVDVADALKVLDLSGVKLDADGNLTGADELFEAAKKAKPYLFGTTSTSSTQKTPPAGDPKPVDVRKVDDKEYAAQKAALLKASR</sequence>
<proteinExistence type="predicted"/>
<evidence type="ECO:0000313" key="1">
    <source>
        <dbReference type="EMBL" id="GJH22405.1"/>
    </source>
</evidence>
<organism evidence="1 2">
    <name type="scientific">Caballeronia novacaledonica</name>
    <dbReference type="NCBI Taxonomy" id="1544861"/>
    <lineage>
        <taxon>Bacteria</taxon>
        <taxon>Pseudomonadati</taxon>
        <taxon>Pseudomonadota</taxon>
        <taxon>Betaproteobacteria</taxon>
        <taxon>Burkholderiales</taxon>
        <taxon>Burkholderiaceae</taxon>
        <taxon>Caballeronia</taxon>
    </lineage>
</organism>
<name>A0ACB5R5R4_9BURK</name>
<accession>A0ACB5R5R4</accession>
<reference evidence="1" key="1">
    <citation type="submission" date="2021-09" db="EMBL/GenBank/DDBJ databases">
        <title>Isolation and characterization of 3-chlorobenzoate degrading bacteria from soils in Shizuoka.</title>
        <authorList>
            <person name="Ifat A."/>
            <person name="Ogawa N."/>
            <person name="Kimbara K."/>
            <person name="Moriuchi R."/>
            <person name="Dohra H."/>
            <person name="Shintani M."/>
        </authorList>
    </citation>
    <scope>NUCLEOTIDE SEQUENCE</scope>
    <source>
        <strain evidence="1">19CS2-2</strain>
    </source>
</reference>
<protein>
    <submittedName>
        <fullName evidence="1">Uncharacterized protein</fullName>
    </submittedName>
</protein>